<evidence type="ECO:0000313" key="1">
    <source>
        <dbReference type="EMBL" id="AJK68697.1"/>
    </source>
</evidence>
<dbReference type="Proteomes" id="UP000031928">
    <property type="component" value="Chromosome"/>
</dbReference>
<dbReference type="Pfam" id="PF13489">
    <property type="entry name" value="Methyltransf_23"/>
    <property type="match status" value="1"/>
</dbReference>
<dbReference type="AlphaFoldDB" id="A0A0B6TFC7"/>
<dbReference type="STRING" id="1224162.B840_05405"/>
<organism evidence="1 2">
    <name type="scientific">Corynebacterium marinum DSM 44953</name>
    <dbReference type="NCBI Taxonomy" id="1224162"/>
    <lineage>
        <taxon>Bacteria</taxon>
        <taxon>Bacillati</taxon>
        <taxon>Actinomycetota</taxon>
        <taxon>Actinomycetes</taxon>
        <taxon>Mycobacteriales</taxon>
        <taxon>Corynebacteriaceae</taxon>
        <taxon>Corynebacterium</taxon>
    </lineage>
</organism>
<dbReference type="EMBL" id="CP007790">
    <property type="protein sequence ID" value="AJK68697.1"/>
    <property type="molecule type" value="Genomic_DNA"/>
</dbReference>
<gene>
    <name evidence="1" type="ORF">B840_05405</name>
</gene>
<sequence>MHHDHGGHHEDFDEFYAGGPQWSGNPNEALVHEASDLTPGRVLDIGAGEGADAVWLAEHGWQVTALEPVAAAVERGRELAARRGVDKQITFEAATLSEFLAGAGGQSFDLICAFYFPAPVPDGEVRALAELLAPGGTLLWVDHDWEGQRPGRMNPAAMESLLEGLTARSELRRSIRDVSHGAGAHHHEDLILRAER</sequence>
<name>A0A0B6TFC7_9CORY</name>
<accession>A0A0B6TFC7</accession>
<protein>
    <recommendedName>
        <fullName evidence="3">Methyltransferase domain-containing protein</fullName>
    </recommendedName>
</protein>
<dbReference type="GO" id="GO:0008168">
    <property type="term" value="F:methyltransferase activity"/>
    <property type="evidence" value="ECO:0007669"/>
    <property type="project" value="TreeGrafter"/>
</dbReference>
<keyword evidence="2" id="KW-1185">Reference proteome</keyword>
<dbReference type="PANTHER" id="PTHR42912">
    <property type="entry name" value="METHYLTRANSFERASE"/>
    <property type="match status" value="1"/>
</dbReference>
<dbReference type="InterPro" id="IPR050508">
    <property type="entry name" value="Methyltransf_Superfamily"/>
</dbReference>
<dbReference type="OrthoDB" id="9786503at2"/>
<evidence type="ECO:0000313" key="2">
    <source>
        <dbReference type="Proteomes" id="UP000031928"/>
    </source>
</evidence>
<evidence type="ECO:0008006" key="3">
    <source>
        <dbReference type="Google" id="ProtNLM"/>
    </source>
</evidence>
<reference evidence="1 2" key="1">
    <citation type="submission" date="2014-05" db="EMBL/GenBank/DDBJ databases">
        <title>Complete genome sequence of Corynebacterium marinum DSM 44953.</title>
        <authorList>
            <person name="Schaffert L."/>
            <person name="Albersmeier A."/>
            <person name="Kalinowski J."/>
            <person name="Ruckert C."/>
        </authorList>
    </citation>
    <scope>NUCLEOTIDE SEQUENCE [LARGE SCALE GENOMIC DNA]</scope>
    <source>
        <strain evidence="1 2">DSM 44953</strain>
    </source>
</reference>
<dbReference type="KEGG" id="cmq:B840_05405"/>
<proteinExistence type="predicted"/>
<dbReference type="CDD" id="cd02440">
    <property type="entry name" value="AdoMet_MTases"/>
    <property type="match status" value="1"/>
</dbReference>
<dbReference type="SUPFAM" id="SSF53335">
    <property type="entry name" value="S-adenosyl-L-methionine-dependent methyltransferases"/>
    <property type="match status" value="1"/>
</dbReference>
<dbReference type="InterPro" id="IPR029063">
    <property type="entry name" value="SAM-dependent_MTases_sf"/>
</dbReference>
<dbReference type="Gene3D" id="3.40.50.150">
    <property type="entry name" value="Vaccinia Virus protein VP39"/>
    <property type="match status" value="1"/>
</dbReference>
<dbReference type="RefSeq" id="WP_042621292.1">
    <property type="nucleotide sequence ID" value="NZ_CP007790.1"/>
</dbReference>
<dbReference type="HOGENOM" id="CLU_056435_0_2_11"/>